<feature type="transmembrane region" description="Helical" evidence="1">
    <location>
        <begin position="6"/>
        <end position="26"/>
    </location>
</feature>
<feature type="transmembrane region" description="Helical" evidence="1">
    <location>
        <begin position="189"/>
        <end position="206"/>
    </location>
</feature>
<dbReference type="Proteomes" id="UP000683429">
    <property type="component" value="Chromosome"/>
</dbReference>
<evidence type="ECO:0000313" key="5">
    <source>
        <dbReference type="Proteomes" id="UP000683429"/>
    </source>
</evidence>
<accession>A0A1H8GV94</accession>
<keyword evidence="1" id="KW-1133">Transmembrane helix</keyword>
<keyword evidence="5" id="KW-1185">Reference proteome</keyword>
<gene>
    <name evidence="2" type="ORF">KP014_20760</name>
    <name evidence="3" type="ORF">SAMN04487895_101643</name>
</gene>
<dbReference type="STRING" id="1333845.SAMN04487895_101643"/>
<evidence type="ECO:0000313" key="3">
    <source>
        <dbReference type="EMBL" id="SEN47397.1"/>
    </source>
</evidence>
<name>A0A1H8GV94_9BACL</name>
<dbReference type="OrthoDB" id="2625795at2"/>
<keyword evidence="1" id="KW-0472">Membrane</keyword>
<evidence type="ECO:0000313" key="4">
    <source>
        <dbReference type="Proteomes" id="UP000198809"/>
    </source>
</evidence>
<feature type="transmembrane region" description="Helical" evidence="1">
    <location>
        <begin position="33"/>
        <end position="51"/>
    </location>
</feature>
<sequence>MGSALVYILFSMIDGVSILTFAFGSFKVDLKSYWKEIFLTAFIISTGNYFLSQHDNFQNYTSVFSLILLFLSLLFYFRISVFSSIRLTIIGFVSQAIIQLVLVLITTMVIHTNISEIQENDFLRCLLQIISGSIMILSSVLMRRKRLYFTTLPYDYSYKIKFTKVNTILILSSIVVVIMFLNISRFNNIIVEILFWILCIFNIYVLETKKQMRDDID</sequence>
<feature type="transmembrane region" description="Helical" evidence="1">
    <location>
        <begin position="57"/>
        <end position="77"/>
    </location>
</feature>
<keyword evidence="1" id="KW-0812">Transmembrane</keyword>
<dbReference type="EMBL" id="FODH01000001">
    <property type="protein sequence ID" value="SEN47397.1"/>
    <property type="molecule type" value="Genomic_DNA"/>
</dbReference>
<organism evidence="3 4">
    <name type="scientific">Paenibacillus sophorae</name>
    <dbReference type="NCBI Taxonomy" id="1333845"/>
    <lineage>
        <taxon>Bacteria</taxon>
        <taxon>Bacillati</taxon>
        <taxon>Bacillota</taxon>
        <taxon>Bacilli</taxon>
        <taxon>Bacillales</taxon>
        <taxon>Paenibacillaceae</taxon>
        <taxon>Paenibacillus</taxon>
    </lineage>
</organism>
<reference evidence="2 5" key="2">
    <citation type="submission" date="2021-06" db="EMBL/GenBank/DDBJ databases">
        <title>Whole genome sequence of Paenibacillus sophorae DSM23020 for comparative genomics.</title>
        <authorList>
            <person name="Kim M.-J."/>
            <person name="Lee G."/>
            <person name="Shin J.-H."/>
        </authorList>
    </citation>
    <scope>NUCLEOTIDE SEQUENCE [LARGE SCALE GENOMIC DNA]</scope>
    <source>
        <strain evidence="2 5">DSM 23020</strain>
    </source>
</reference>
<proteinExistence type="predicted"/>
<dbReference type="AlphaFoldDB" id="A0A1H8GV94"/>
<dbReference type="Proteomes" id="UP000198809">
    <property type="component" value="Unassembled WGS sequence"/>
</dbReference>
<evidence type="ECO:0000313" key="2">
    <source>
        <dbReference type="EMBL" id="QWU14341.1"/>
    </source>
</evidence>
<evidence type="ECO:0000256" key="1">
    <source>
        <dbReference type="SAM" id="Phobius"/>
    </source>
</evidence>
<dbReference type="EMBL" id="CP076607">
    <property type="protein sequence ID" value="QWU14341.1"/>
    <property type="molecule type" value="Genomic_DNA"/>
</dbReference>
<dbReference type="RefSeq" id="WP_036588285.1">
    <property type="nucleotide sequence ID" value="NZ_CP076607.1"/>
</dbReference>
<feature type="transmembrane region" description="Helical" evidence="1">
    <location>
        <begin position="89"/>
        <end position="110"/>
    </location>
</feature>
<feature type="transmembrane region" description="Helical" evidence="1">
    <location>
        <begin position="162"/>
        <end position="183"/>
    </location>
</feature>
<reference evidence="3 4" key="1">
    <citation type="submission" date="2016-10" db="EMBL/GenBank/DDBJ databases">
        <authorList>
            <person name="de Groot N.N."/>
        </authorList>
    </citation>
    <scope>NUCLEOTIDE SEQUENCE [LARGE SCALE GENOMIC DNA]</scope>
    <source>
        <strain evidence="3 4">CGMCC 1.10238</strain>
    </source>
</reference>
<protein>
    <submittedName>
        <fullName evidence="3">Uncharacterized protein</fullName>
    </submittedName>
</protein>
<feature type="transmembrane region" description="Helical" evidence="1">
    <location>
        <begin position="122"/>
        <end position="141"/>
    </location>
</feature>